<dbReference type="AlphaFoldDB" id="A0A1B8TZM5"/>
<sequence length="64" mass="7440">MLFLKDIKINTIVERNRTIDVIVKVSITFPNPEPLLSLKIWKIETIIPTAKIPYKILIPCSFIF</sequence>
<evidence type="ECO:0000313" key="2">
    <source>
        <dbReference type="Proteomes" id="UP000092612"/>
    </source>
</evidence>
<proteinExistence type="predicted"/>
<dbReference type="EMBL" id="LSFL01000032">
    <property type="protein sequence ID" value="OBY65035.1"/>
    <property type="molecule type" value="Genomic_DNA"/>
</dbReference>
<comment type="caution">
    <text evidence="1">The sequence shown here is derived from an EMBL/GenBank/DDBJ whole genome shotgun (WGS) entry which is preliminary data.</text>
</comment>
<protein>
    <submittedName>
        <fullName evidence="1">Uncharacterized protein</fullName>
    </submittedName>
</protein>
<accession>A0A1B8TZM5</accession>
<name>A0A1B8TZM5_9FLAO</name>
<reference evidence="2" key="1">
    <citation type="submission" date="2016-02" db="EMBL/GenBank/DDBJ databases">
        <title>Paenibacillus sp. LPB0068, isolated from Crassostrea gigas.</title>
        <authorList>
            <person name="Shin S.-K."/>
            <person name="Yi H."/>
        </authorList>
    </citation>
    <scope>NUCLEOTIDE SEQUENCE [LARGE SCALE GENOMIC DNA]</scope>
    <source>
        <strain evidence="2">KCTC 23969</strain>
    </source>
</reference>
<dbReference type="Proteomes" id="UP000092612">
    <property type="component" value="Unassembled WGS sequence"/>
</dbReference>
<organism evidence="1 2">
    <name type="scientific">Polaribacter reichenbachii</name>
    <dbReference type="NCBI Taxonomy" id="996801"/>
    <lineage>
        <taxon>Bacteria</taxon>
        <taxon>Pseudomonadati</taxon>
        <taxon>Bacteroidota</taxon>
        <taxon>Flavobacteriia</taxon>
        <taxon>Flavobacteriales</taxon>
        <taxon>Flavobacteriaceae</taxon>
    </lineage>
</organism>
<keyword evidence="2" id="KW-1185">Reference proteome</keyword>
<gene>
    <name evidence="1" type="ORF">LPB301_09460</name>
</gene>
<evidence type="ECO:0000313" key="1">
    <source>
        <dbReference type="EMBL" id="OBY65035.1"/>
    </source>
</evidence>